<feature type="domain" description="ABC transporter" evidence="8">
    <location>
        <begin position="339"/>
        <end position="574"/>
    </location>
</feature>
<dbReference type="Gene3D" id="1.20.1560.10">
    <property type="entry name" value="ABC transporter type 1, transmembrane domain"/>
    <property type="match status" value="1"/>
</dbReference>
<dbReference type="InterPro" id="IPR017871">
    <property type="entry name" value="ABC_transporter-like_CS"/>
</dbReference>
<keyword evidence="3" id="KW-0547">Nucleotide-binding</keyword>
<dbReference type="InterPro" id="IPR003439">
    <property type="entry name" value="ABC_transporter-like_ATP-bd"/>
</dbReference>
<dbReference type="SUPFAM" id="SSF90123">
    <property type="entry name" value="ABC transporter transmembrane region"/>
    <property type="match status" value="1"/>
</dbReference>
<dbReference type="PANTHER" id="PTHR43394">
    <property type="entry name" value="ATP-DEPENDENT PERMEASE MDL1, MITOCHONDRIAL"/>
    <property type="match status" value="1"/>
</dbReference>
<evidence type="ECO:0000313" key="11">
    <source>
        <dbReference type="Proteomes" id="UP001519273"/>
    </source>
</evidence>
<dbReference type="InterPro" id="IPR039421">
    <property type="entry name" value="Type_1_exporter"/>
</dbReference>
<dbReference type="SUPFAM" id="SSF52540">
    <property type="entry name" value="P-loop containing nucleoside triphosphate hydrolases"/>
    <property type="match status" value="1"/>
</dbReference>
<dbReference type="InterPro" id="IPR003593">
    <property type="entry name" value="AAA+_ATPase"/>
</dbReference>
<evidence type="ECO:0000256" key="5">
    <source>
        <dbReference type="ARBA" id="ARBA00022989"/>
    </source>
</evidence>
<keyword evidence="5 7" id="KW-1133">Transmembrane helix</keyword>
<dbReference type="GO" id="GO:0005524">
    <property type="term" value="F:ATP binding"/>
    <property type="evidence" value="ECO:0007669"/>
    <property type="project" value="UniProtKB-KW"/>
</dbReference>
<dbReference type="Pfam" id="PF00664">
    <property type="entry name" value="ABC_membrane"/>
    <property type="match status" value="1"/>
</dbReference>
<keyword evidence="2 7" id="KW-0812">Transmembrane</keyword>
<feature type="transmembrane region" description="Helical" evidence="7">
    <location>
        <begin position="166"/>
        <end position="183"/>
    </location>
</feature>
<evidence type="ECO:0000259" key="8">
    <source>
        <dbReference type="PROSITE" id="PS50893"/>
    </source>
</evidence>
<evidence type="ECO:0000259" key="9">
    <source>
        <dbReference type="PROSITE" id="PS50929"/>
    </source>
</evidence>
<reference evidence="10 11" key="1">
    <citation type="submission" date="2021-03" db="EMBL/GenBank/DDBJ databases">
        <title>Genomic Encyclopedia of Type Strains, Phase IV (KMG-IV): sequencing the most valuable type-strain genomes for metagenomic binning, comparative biology and taxonomic classification.</title>
        <authorList>
            <person name="Goeker M."/>
        </authorList>
    </citation>
    <scope>NUCLEOTIDE SEQUENCE [LARGE SCALE GENOMIC DNA]</scope>
    <source>
        <strain evidence="10 11">DSM 23491</strain>
    </source>
</reference>
<proteinExistence type="predicted"/>
<dbReference type="Gene3D" id="3.40.50.300">
    <property type="entry name" value="P-loop containing nucleotide triphosphate hydrolases"/>
    <property type="match status" value="1"/>
</dbReference>
<feature type="transmembrane region" description="Helical" evidence="7">
    <location>
        <begin position="244"/>
        <end position="269"/>
    </location>
</feature>
<dbReference type="PROSITE" id="PS50929">
    <property type="entry name" value="ABC_TM1F"/>
    <property type="match status" value="1"/>
</dbReference>
<sequence length="582" mass="64383">MKIEKKQRNWRQFVDLIRKSEPPKLLLGIALVLSLATTLVNLTIPVFTKNLVNGFSMDALSGPQIAGMAIAFILQVISGGVSVYLLNRGGNQIVANIRERLWRKMISLPVPYFDNHQTGETVSRVTNDTGVIKGLITEQLTGFITGIISIIGSITILLYMNWKMTLLMFIVFPIAALIFVPVGRKMFKLSKGIQQETAHFTSTLNRAVSEVRLVKASGAEEVEYNQGVSGIRKLYEFGLREGKLLAIISPMVSFVILLLLVAIIGFGGAQVSSGAMSAGELVAFILYLFQIVMPLTQISQFFTQFQKAMGAADSIIEILGTEEEDQETGIVATSSNKPIIVDHLSFGYKEDEPILRDVSFTIAPGKVTAIVGPSGGGKTTFFSLLERFYKPTSGAIRLGEKEISQFSLQSWRRQIGYVSQESPIIAGTIRDNICYGSDREITQQQLEWAAQMAYADHFIRELPQGYDTEVGERGMKLSGGQRQRIAIARALLRDPQILMLDEATSNLDSKSEDVVQKALANLMEGRTTIVIAHRLSTVVDADLIVFVEKGRVTGSGTHEQLYRNHSLYREFADQQLRMQVTT</sequence>
<feature type="transmembrane region" description="Helical" evidence="7">
    <location>
        <begin position="25"/>
        <end position="44"/>
    </location>
</feature>
<dbReference type="Pfam" id="PF00005">
    <property type="entry name" value="ABC_tran"/>
    <property type="match status" value="1"/>
</dbReference>
<dbReference type="Proteomes" id="UP001519273">
    <property type="component" value="Unassembled WGS sequence"/>
</dbReference>
<organism evidence="10 11">
    <name type="scientific">Paenibacillus sediminis</name>
    <dbReference type="NCBI Taxonomy" id="664909"/>
    <lineage>
        <taxon>Bacteria</taxon>
        <taxon>Bacillati</taxon>
        <taxon>Bacillota</taxon>
        <taxon>Bacilli</taxon>
        <taxon>Bacillales</taxon>
        <taxon>Paenibacillaceae</taxon>
        <taxon>Paenibacillus</taxon>
    </lineage>
</organism>
<evidence type="ECO:0000256" key="3">
    <source>
        <dbReference type="ARBA" id="ARBA00022741"/>
    </source>
</evidence>
<dbReference type="InterPro" id="IPR036640">
    <property type="entry name" value="ABC1_TM_sf"/>
</dbReference>
<dbReference type="RefSeq" id="WP_209848027.1">
    <property type="nucleotide sequence ID" value="NZ_CBCRVE010000003.1"/>
</dbReference>
<keyword evidence="4 10" id="KW-0067">ATP-binding</keyword>
<name>A0ABS4H2S2_9BACL</name>
<feature type="transmembrane region" description="Helical" evidence="7">
    <location>
        <begin position="140"/>
        <end position="160"/>
    </location>
</feature>
<feature type="domain" description="ABC transmembrane type-1" evidence="9">
    <location>
        <begin position="29"/>
        <end position="307"/>
    </location>
</feature>
<dbReference type="PROSITE" id="PS50893">
    <property type="entry name" value="ABC_TRANSPORTER_2"/>
    <property type="match status" value="1"/>
</dbReference>
<feature type="transmembrane region" description="Helical" evidence="7">
    <location>
        <begin position="64"/>
        <end position="86"/>
    </location>
</feature>
<dbReference type="CDD" id="cd18551">
    <property type="entry name" value="ABC_6TM_LmrA_like"/>
    <property type="match status" value="1"/>
</dbReference>
<dbReference type="PANTHER" id="PTHR43394:SF1">
    <property type="entry name" value="ATP-BINDING CASSETTE SUB-FAMILY B MEMBER 10, MITOCHONDRIAL"/>
    <property type="match status" value="1"/>
</dbReference>
<evidence type="ECO:0000256" key="2">
    <source>
        <dbReference type="ARBA" id="ARBA00022692"/>
    </source>
</evidence>
<evidence type="ECO:0000256" key="1">
    <source>
        <dbReference type="ARBA" id="ARBA00004651"/>
    </source>
</evidence>
<dbReference type="EMBL" id="JAGGKP010000002">
    <property type="protein sequence ID" value="MBP1936815.1"/>
    <property type="molecule type" value="Genomic_DNA"/>
</dbReference>
<keyword evidence="11" id="KW-1185">Reference proteome</keyword>
<dbReference type="InterPro" id="IPR011527">
    <property type="entry name" value="ABC1_TM_dom"/>
</dbReference>
<gene>
    <name evidence="10" type="ORF">J2Z20_001696</name>
</gene>
<accession>A0ABS4H2S2</accession>
<feature type="transmembrane region" description="Helical" evidence="7">
    <location>
        <begin position="281"/>
        <end position="302"/>
    </location>
</feature>
<dbReference type="SMART" id="SM00382">
    <property type="entry name" value="AAA"/>
    <property type="match status" value="1"/>
</dbReference>
<comment type="subcellular location">
    <subcellularLocation>
        <location evidence="1">Cell membrane</location>
        <topology evidence="1">Multi-pass membrane protein</topology>
    </subcellularLocation>
</comment>
<dbReference type="InterPro" id="IPR027417">
    <property type="entry name" value="P-loop_NTPase"/>
</dbReference>
<evidence type="ECO:0000256" key="7">
    <source>
        <dbReference type="SAM" id="Phobius"/>
    </source>
</evidence>
<protein>
    <submittedName>
        <fullName evidence="10">ATP-binding cassette subfamily B protein AbcA/BmrA</fullName>
    </submittedName>
</protein>
<dbReference type="PROSITE" id="PS00211">
    <property type="entry name" value="ABC_TRANSPORTER_1"/>
    <property type="match status" value="1"/>
</dbReference>
<evidence type="ECO:0000256" key="4">
    <source>
        <dbReference type="ARBA" id="ARBA00022840"/>
    </source>
</evidence>
<keyword evidence="6 7" id="KW-0472">Membrane</keyword>
<evidence type="ECO:0000256" key="6">
    <source>
        <dbReference type="ARBA" id="ARBA00023136"/>
    </source>
</evidence>
<evidence type="ECO:0000313" key="10">
    <source>
        <dbReference type="EMBL" id="MBP1936815.1"/>
    </source>
</evidence>
<comment type="caution">
    <text evidence="10">The sequence shown here is derived from an EMBL/GenBank/DDBJ whole genome shotgun (WGS) entry which is preliminary data.</text>
</comment>